<dbReference type="EnsemblMetazoa" id="ASIC013055-RA">
    <property type="protein sequence ID" value="ASIC013055-PA"/>
    <property type="gene ID" value="ASIC013055"/>
</dbReference>
<feature type="region of interest" description="Disordered" evidence="1">
    <location>
        <begin position="1"/>
        <end position="48"/>
    </location>
</feature>
<proteinExistence type="predicted"/>
<evidence type="ECO:0000313" key="2">
    <source>
        <dbReference type="EMBL" id="KFB45220.1"/>
    </source>
</evidence>
<sequence length="67" mass="7425">MERVRSFGPDGEQIGNEKNAQTPAKDARKDVHAVSEAEKRKEEDVLKSLSRQTWATLNGADGESVQQ</sequence>
<dbReference type="Proteomes" id="UP000030765">
    <property type="component" value="Unassembled WGS sequence"/>
</dbReference>
<reference evidence="3" key="2">
    <citation type="submission" date="2020-05" db="UniProtKB">
        <authorList>
            <consortium name="EnsemblMetazoa"/>
        </authorList>
    </citation>
    <scope>IDENTIFICATION</scope>
</reference>
<organism evidence="2">
    <name type="scientific">Anopheles sinensis</name>
    <name type="common">Mosquito</name>
    <dbReference type="NCBI Taxonomy" id="74873"/>
    <lineage>
        <taxon>Eukaryota</taxon>
        <taxon>Metazoa</taxon>
        <taxon>Ecdysozoa</taxon>
        <taxon>Arthropoda</taxon>
        <taxon>Hexapoda</taxon>
        <taxon>Insecta</taxon>
        <taxon>Pterygota</taxon>
        <taxon>Neoptera</taxon>
        <taxon>Endopterygota</taxon>
        <taxon>Diptera</taxon>
        <taxon>Nematocera</taxon>
        <taxon>Culicoidea</taxon>
        <taxon>Culicidae</taxon>
        <taxon>Anophelinae</taxon>
        <taxon>Anopheles</taxon>
    </lineage>
</organism>
<evidence type="ECO:0000313" key="3">
    <source>
        <dbReference type="EnsemblMetazoa" id="ASIC013055-PA"/>
    </source>
</evidence>
<name>A0A084W4S6_ANOSI</name>
<dbReference type="AlphaFoldDB" id="A0A084W4S6"/>
<dbReference type="EMBL" id="ATLV01020380">
    <property type="status" value="NOT_ANNOTATED_CDS"/>
    <property type="molecule type" value="Genomic_DNA"/>
</dbReference>
<protein>
    <submittedName>
        <fullName evidence="2 3">Uncharacterized protein</fullName>
    </submittedName>
</protein>
<gene>
    <name evidence="2" type="ORF">ZHAS_00013055</name>
</gene>
<evidence type="ECO:0000313" key="4">
    <source>
        <dbReference type="Proteomes" id="UP000030765"/>
    </source>
</evidence>
<feature type="compositionally biased region" description="Basic and acidic residues" evidence="1">
    <location>
        <begin position="25"/>
        <end position="46"/>
    </location>
</feature>
<evidence type="ECO:0000256" key="1">
    <source>
        <dbReference type="SAM" id="MobiDB-lite"/>
    </source>
</evidence>
<dbReference type="EMBL" id="KE525299">
    <property type="protein sequence ID" value="KFB45220.1"/>
    <property type="molecule type" value="Genomic_DNA"/>
</dbReference>
<reference evidence="2 4" key="1">
    <citation type="journal article" date="2014" name="BMC Genomics">
        <title>Genome sequence of Anopheles sinensis provides insight into genetics basis of mosquito competence for malaria parasites.</title>
        <authorList>
            <person name="Zhou D."/>
            <person name="Zhang D."/>
            <person name="Ding G."/>
            <person name="Shi L."/>
            <person name="Hou Q."/>
            <person name="Ye Y."/>
            <person name="Xu Y."/>
            <person name="Zhou H."/>
            <person name="Xiong C."/>
            <person name="Li S."/>
            <person name="Yu J."/>
            <person name="Hong S."/>
            <person name="Yu X."/>
            <person name="Zou P."/>
            <person name="Chen C."/>
            <person name="Chang X."/>
            <person name="Wang W."/>
            <person name="Lv Y."/>
            <person name="Sun Y."/>
            <person name="Ma L."/>
            <person name="Shen B."/>
            <person name="Zhu C."/>
        </authorList>
    </citation>
    <scope>NUCLEOTIDE SEQUENCE [LARGE SCALE GENOMIC DNA]</scope>
</reference>
<keyword evidence="4" id="KW-1185">Reference proteome</keyword>
<accession>A0A084W4S6</accession>
<dbReference type="VEuPathDB" id="VectorBase:ASIC013055"/>